<evidence type="ECO:0000313" key="3">
    <source>
        <dbReference type="Proteomes" id="UP000807469"/>
    </source>
</evidence>
<feature type="signal peptide" evidence="1">
    <location>
        <begin position="1"/>
        <end position="20"/>
    </location>
</feature>
<evidence type="ECO:0000313" key="2">
    <source>
        <dbReference type="EMBL" id="KAF9471217.1"/>
    </source>
</evidence>
<organism evidence="2 3">
    <name type="scientific">Pholiota conissans</name>
    <dbReference type="NCBI Taxonomy" id="109636"/>
    <lineage>
        <taxon>Eukaryota</taxon>
        <taxon>Fungi</taxon>
        <taxon>Dikarya</taxon>
        <taxon>Basidiomycota</taxon>
        <taxon>Agaricomycotina</taxon>
        <taxon>Agaricomycetes</taxon>
        <taxon>Agaricomycetidae</taxon>
        <taxon>Agaricales</taxon>
        <taxon>Agaricineae</taxon>
        <taxon>Strophariaceae</taxon>
        <taxon>Pholiota</taxon>
    </lineage>
</organism>
<dbReference type="EMBL" id="MU155733">
    <property type="protein sequence ID" value="KAF9471217.1"/>
    <property type="molecule type" value="Genomic_DNA"/>
</dbReference>
<dbReference type="Proteomes" id="UP000807469">
    <property type="component" value="Unassembled WGS sequence"/>
</dbReference>
<proteinExistence type="predicted"/>
<feature type="chain" id="PRO_5040214008" description="Secreted protein" evidence="1">
    <location>
        <begin position="21"/>
        <end position="161"/>
    </location>
</feature>
<gene>
    <name evidence="2" type="ORF">BDN70DRAFT_939110</name>
</gene>
<evidence type="ECO:0008006" key="4">
    <source>
        <dbReference type="Google" id="ProtNLM"/>
    </source>
</evidence>
<sequence>MRRHALASLLVRAHLPSVVPLSLVTPVADTQHINRYLKFSPPCCSCHHVREDALSSRSRKASRILVEPSQITSSRFVLTPPFPPIIPFTLRPSIYSSTLFAPPSFSARCLAPLPRRASYSIILRSCIAPSLLRERSIGWFSHPAPVSSQMDDTESMGGSCP</sequence>
<dbReference type="AlphaFoldDB" id="A0A9P6CM04"/>
<reference evidence="2" key="1">
    <citation type="submission" date="2020-11" db="EMBL/GenBank/DDBJ databases">
        <authorList>
            <consortium name="DOE Joint Genome Institute"/>
            <person name="Ahrendt S."/>
            <person name="Riley R."/>
            <person name="Andreopoulos W."/>
            <person name="Labutti K."/>
            <person name="Pangilinan J."/>
            <person name="Ruiz-Duenas F.J."/>
            <person name="Barrasa J.M."/>
            <person name="Sanchez-Garcia M."/>
            <person name="Camarero S."/>
            <person name="Miyauchi S."/>
            <person name="Serrano A."/>
            <person name="Linde D."/>
            <person name="Babiker R."/>
            <person name="Drula E."/>
            <person name="Ayuso-Fernandez I."/>
            <person name="Pacheco R."/>
            <person name="Padilla G."/>
            <person name="Ferreira P."/>
            <person name="Barriuso J."/>
            <person name="Kellner H."/>
            <person name="Castanera R."/>
            <person name="Alfaro M."/>
            <person name="Ramirez L."/>
            <person name="Pisabarro A.G."/>
            <person name="Kuo A."/>
            <person name="Tritt A."/>
            <person name="Lipzen A."/>
            <person name="He G."/>
            <person name="Yan M."/>
            <person name="Ng V."/>
            <person name="Cullen D."/>
            <person name="Martin F."/>
            <person name="Rosso M.-N."/>
            <person name="Henrissat B."/>
            <person name="Hibbett D."/>
            <person name="Martinez A.T."/>
            <person name="Grigoriev I.V."/>
        </authorList>
    </citation>
    <scope>NUCLEOTIDE SEQUENCE</scope>
    <source>
        <strain evidence="2">CIRM-BRFM 674</strain>
    </source>
</reference>
<evidence type="ECO:0000256" key="1">
    <source>
        <dbReference type="SAM" id="SignalP"/>
    </source>
</evidence>
<comment type="caution">
    <text evidence="2">The sequence shown here is derived from an EMBL/GenBank/DDBJ whole genome shotgun (WGS) entry which is preliminary data.</text>
</comment>
<protein>
    <recommendedName>
        <fullName evidence="4">Secreted protein</fullName>
    </recommendedName>
</protein>
<keyword evidence="3" id="KW-1185">Reference proteome</keyword>
<accession>A0A9P6CM04</accession>
<name>A0A9P6CM04_9AGAR</name>
<keyword evidence="1" id="KW-0732">Signal</keyword>